<evidence type="ECO:0000313" key="2">
    <source>
        <dbReference type="Proteomes" id="UP000663823"/>
    </source>
</evidence>
<proteinExistence type="predicted"/>
<reference evidence="1" key="1">
    <citation type="submission" date="2021-02" db="EMBL/GenBank/DDBJ databases">
        <authorList>
            <person name="Nowell W R."/>
        </authorList>
    </citation>
    <scope>NUCLEOTIDE SEQUENCE</scope>
</reference>
<feature type="non-terminal residue" evidence="1">
    <location>
        <position position="1"/>
    </location>
</feature>
<dbReference type="AlphaFoldDB" id="A0A820F5E7"/>
<sequence length="36" mass="4217">MLKRDRRVYGLILQEQGPCYVERLDPYGSVFTSGIR</sequence>
<organism evidence="1 2">
    <name type="scientific">Rotaria sordida</name>
    <dbReference type="NCBI Taxonomy" id="392033"/>
    <lineage>
        <taxon>Eukaryota</taxon>
        <taxon>Metazoa</taxon>
        <taxon>Spiralia</taxon>
        <taxon>Gnathifera</taxon>
        <taxon>Rotifera</taxon>
        <taxon>Eurotatoria</taxon>
        <taxon>Bdelloidea</taxon>
        <taxon>Philodinida</taxon>
        <taxon>Philodinidae</taxon>
        <taxon>Rotaria</taxon>
    </lineage>
</organism>
<accession>A0A820F5E7</accession>
<name>A0A820F5E7_9BILA</name>
<gene>
    <name evidence="1" type="ORF">OTI717_LOCUS40607</name>
</gene>
<evidence type="ECO:0000313" key="1">
    <source>
        <dbReference type="EMBL" id="CAF4256254.1"/>
    </source>
</evidence>
<dbReference type="EMBL" id="CAJOAX010033717">
    <property type="protein sequence ID" value="CAF4256254.1"/>
    <property type="molecule type" value="Genomic_DNA"/>
</dbReference>
<comment type="caution">
    <text evidence="1">The sequence shown here is derived from an EMBL/GenBank/DDBJ whole genome shotgun (WGS) entry which is preliminary data.</text>
</comment>
<dbReference type="Proteomes" id="UP000663823">
    <property type="component" value="Unassembled WGS sequence"/>
</dbReference>
<protein>
    <submittedName>
        <fullName evidence="1">Uncharacterized protein</fullName>
    </submittedName>
</protein>